<accession>D6D6W0</accession>
<dbReference type="InterPro" id="IPR029052">
    <property type="entry name" value="Metallo-depent_PP-like"/>
</dbReference>
<dbReference type="EMBL" id="FP929033">
    <property type="protein sequence ID" value="CBK65755.1"/>
    <property type="molecule type" value="Genomic_DNA"/>
</dbReference>
<dbReference type="eggNOG" id="COG1409">
    <property type="taxonomic scope" value="Bacteria"/>
</dbReference>
<reference evidence="1 2" key="2">
    <citation type="submission" date="2010-03" db="EMBL/GenBank/DDBJ databases">
        <authorList>
            <person name="Pajon A."/>
        </authorList>
    </citation>
    <scope>NUCLEOTIDE SEQUENCE [LARGE SCALE GENOMIC DNA]</scope>
    <source>
        <strain evidence="1 2">XB1A</strain>
    </source>
</reference>
<gene>
    <name evidence="1" type="ORF">BXY_05130</name>
</gene>
<dbReference type="PATRIC" id="fig|657309.4.peg.4076"/>
<dbReference type="AlphaFoldDB" id="D6D6W0"/>
<proteinExistence type="predicted"/>
<name>D6D6W0_9BACE</name>
<sequence>MEKKIVQLSDKSNNLQPLPVTVSDAVYLTGINPIRGTVGRFSDGEDVNGLTLTEFINKAFCFQESFSFFHISDTHKSIYGLNKCKELMDTDESIYTLVTGDLQLTSEMKQVVASSDRFLVMLGNHDVADDFAHNQADAKANYITPYMTTRAVMGDPEGAGSYWHKDFVVDKNTIRIISFDEYEYTEVGTPSGSQHGVVYSQKQMNWFINLLKNTPSSYYLILAHHQPVSAYRNENMGEFISEKAPDNYEYESINNASDKSKSCDPLILPKIMDAYLKKTVIEGTFFCGDVNGTQLTINEDFSASTPCKFLFHIGGHTHWDVCEYLPLFPEQLQLVIDQDRPQQYKYSDLKRSTGDESAYCINRVTIDFDEKKVKLQRIGAHITDSNKNRQNLESKLKI</sequence>
<dbReference type="HOGENOM" id="CLU_693808_0_0_10"/>
<evidence type="ECO:0000313" key="1">
    <source>
        <dbReference type="EMBL" id="CBK65755.1"/>
    </source>
</evidence>
<protein>
    <recommendedName>
        <fullName evidence="3">Calcineurin-like phosphoesterase domain-containing protein</fullName>
    </recommendedName>
</protein>
<dbReference type="RefSeq" id="WP_015531133.1">
    <property type="nucleotide sequence ID" value="NC_021017.1"/>
</dbReference>
<dbReference type="Gene3D" id="3.60.21.10">
    <property type="match status" value="1"/>
</dbReference>
<dbReference type="KEGG" id="bxy:BXY_05130"/>
<evidence type="ECO:0008006" key="3">
    <source>
        <dbReference type="Google" id="ProtNLM"/>
    </source>
</evidence>
<dbReference type="GeneID" id="69479980"/>
<evidence type="ECO:0000313" key="2">
    <source>
        <dbReference type="Proteomes" id="UP000008795"/>
    </source>
</evidence>
<organism evidence="1 2">
    <name type="scientific">Bacteroides xylanisolvens XB1A</name>
    <dbReference type="NCBI Taxonomy" id="657309"/>
    <lineage>
        <taxon>Bacteria</taxon>
        <taxon>Pseudomonadati</taxon>
        <taxon>Bacteroidota</taxon>
        <taxon>Bacteroidia</taxon>
        <taxon>Bacteroidales</taxon>
        <taxon>Bacteroidaceae</taxon>
        <taxon>Bacteroides</taxon>
    </lineage>
</organism>
<dbReference type="SUPFAM" id="SSF56300">
    <property type="entry name" value="Metallo-dependent phosphatases"/>
    <property type="match status" value="1"/>
</dbReference>
<reference evidence="1 2" key="1">
    <citation type="submission" date="2010-03" db="EMBL/GenBank/DDBJ databases">
        <title>The genome sequence of Bacteriodes xylanisolvens XB1A.</title>
        <authorList>
            <consortium name="metaHIT consortium -- http://www.metahit.eu/"/>
            <person name="Pajon A."/>
            <person name="Turner K."/>
            <person name="Parkhill J."/>
            <person name="Bernalier A."/>
        </authorList>
    </citation>
    <scope>NUCLEOTIDE SEQUENCE [LARGE SCALE GENOMIC DNA]</scope>
    <source>
        <strain evidence="1 2">XB1A</strain>
    </source>
</reference>
<dbReference type="Proteomes" id="UP000008795">
    <property type="component" value="Chromosome"/>
</dbReference>